<gene>
    <name evidence="2" type="ORF">H8K55_08355</name>
</gene>
<protein>
    <submittedName>
        <fullName evidence="2">Uncharacterized protein</fullName>
    </submittedName>
</protein>
<dbReference type="RefSeq" id="WP_186941620.1">
    <property type="nucleotide sequence ID" value="NZ_JACOGA010000006.1"/>
</dbReference>
<comment type="caution">
    <text evidence="2">The sequence shown here is derived from an EMBL/GenBank/DDBJ whole genome shotgun (WGS) entry which is preliminary data.</text>
</comment>
<name>A0ABR6YAE2_9BURK</name>
<dbReference type="PROSITE" id="PS51257">
    <property type="entry name" value="PROKAR_LIPOPROTEIN"/>
    <property type="match status" value="1"/>
</dbReference>
<feature type="transmembrane region" description="Helical" evidence="1">
    <location>
        <begin position="148"/>
        <end position="166"/>
    </location>
</feature>
<proteinExistence type="predicted"/>
<dbReference type="Proteomes" id="UP000624279">
    <property type="component" value="Unassembled WGS sequence"/>
</dbReference>
<keyword evidence="1" id="KW-1133">Transmembrane helix</keyword>
<evidence type="ECO:0000313" key="2">
    <source>
        <dbReference type="EMBL" id="MBC3873596.1"/>
    </source>
</evidence>
<accession>A0ABR6YAE2</accession>
<evidence type="ECO:0000256" key="1">
    <source>
        <dbReference type="SAM" id="Phobius"/>
    </source>
</evidence>
<organism evidence="2 3">
    <name type="scientific">Undibacterium flavidum</name>
    <dbReference type="NCBI Taxonomy" id="2762297"/>
    <lineage>
        <taxon>Bacteria</taxon>
        <taxon>Pseudomonadati</taxon>
        <taxon>Pseudomonadota</taxon>
        <taxon>Betaproteobacteria</taxon>
        <taxon>Burkholderiales</taxon>
        <taxon>Oxalobacteraceae</taxon>
        <taxon>Undibacterium</taxon>
    </lineage>
</organism>
<keyword evidence="3" id="KW-1185">Reference proteome</keyword>
<evidence type="ECO:0000313" key="3">
    <source>
        <dbReference type="Proteomes" id="UP000624279"/>
    </source>
</evidence>
<feature type="transmembrane region" description="Helical" evidence="1">
    <location>
        <begin position="16"/>
        <end position="35"/>
    </location>
</feature>
<sequence>MRNFFAFPPGYSQMRLWIYAVFSAFFACLTAPWLGTDAGIQDPSNLAFATGQVTWIGNHKYGVKFKFSEDPRTFDYPSKAGKSGMVLTALSGASKQSVTVRFNPQAHRSLLGDGEVFDAWEIKVGDKLIRSWAEAADEWKSDHSLRPWLAFMFALIGTYFAAHAWFRRRSDALERS</sequence>
<reference evidence="2 3" key="1">
    <citation type="submission" date="2020-08" db="EMBL/GenBank/DDBJ databases">
        <title>Novel species isolated from subtropical streams in China.</title>
        <authorList>
            <person name="Lu H."/>
        </authorList>
    </citation>
    <scope>NUCLEOTIDE SEQUENCE [LARGE SCALE GENOMIC DNA]</scope>
    <source>
        <strain evidence="2 3">LX15W</strain>
    </source>
</reference>
<dbReference type="EMBL" id="JACOGA010000006">
    <property type="protein sequence ID" value="MBC3873596.1"/>
    <property type="molecule type" value="Genomic_DNA"/>
</dbReference>
<keyword evidence="1" id="KW-0472">Membrane</keyword>
<keyword evidence="1" id="KW-0812">Transmembrane</keyword>